<evidence type="ECO:0000313" key="3">
    <source>
        <dbReference type="Proteomes" id="UP000465361"/>
    </source>
</evidence>
<accession>A0A7I9XYP3</accession>
<evidence type="ECO:0000313" key="2">
    <source>
        <dbReference type="EMBL" id="GFG74932.1"/>
    </source>
</evidence>
<protein>
    <submittedName>
        <fullName evidence="2">Steroid Delta-isomerase</fullName>
    </submittedName>
</protein>
<dbReference type="RefSeq" id="WP_163757329.1">
    <property type="nucleotide sequence ID" value="NZ_BLKW01000004.1"/>
</dbReference>
<keyword evidence="3" id="KW-1185">Reference proteome</keyword>
<organism evidence="2 3">
    <name type="scientific">Mycobacterium botniense</name>
    <dbReference type="NCBI Taxonomy" id="84962"/>
    <lineage>
        <taxon>Bacteria</taxon>
        <taxon>Bacillati</taxon>
        <taxon>Actinomycetota</taxon>
        <taxon>Actinomycetes</taxon>
        <taxon>Mycobacteriales</taxon>
        <taxon>Mycobacteriaceae</taxon>
        <taxon>Mycobacterium</taxon>
    </lineage>
</organism>
<dbReference type="Gene3D" id="3.10.450.50">
    <property type="match status" value="1"/>
</dbReference>
<name>A0A7I9XYP3_9MYCO</name>
<dbReference type="EMBL" id="BLKW01000004">
    <property type="protein sequence ID" value="GFG74932.1"/>
    <property type="molecule type" value="Genomic_DNA"/>
</dbReference>
<dbReference type="AlphaFoldDB" id="A0A7I9XYP3"/>
<dbReference type="GO" id="GO:0016853">
    <property type="term" value="F:isomerase activity"/>
    <property type="evidence" value="ECO:0007669"/>
    <property type="project" value="UniProtKB-KW"/>
</dbReference>
<evidence type="ECO:0000259" key="1">
    <source>
        <dbReference type="Pfam" id="PF12680"/>
    </source>
</evidence>
<gene>
    <name evidence="2" type="ORF">MBOT_22970</name>
</gene>
<dbReference type="Proteomes" id="UP000465361">
    <property type="component" value="Unassembled WGS sequence"/>
</dbReference>
<proteinExistence type="predicted"/>
<reference evidence="2 3" key="1">
    <citation type="journal article" date="2019" name="Emerg. Microbes Infect.">
        <title>Comprehensive subspecies identification of 175 nontuberculous mycobacteria species based on 7547 genomic profiles.</title>
        <authorList>
            <person name="Matsumoto Y."/>
            <person name="Kinjo T."/>
            <person name="Motooka D."/>
            <person name="Nabeya D."/>
            <person name="Jung N."/>
            <person name="Uechi K."/>
            <person name="Horii T."/>
            <person name="Iida T."/>
            <person name="Fujita J."/>
            <person name="Nakamura S."/>
        </authorList>
    </citation>
    <scope>NUCLEOTIDE SEQUENCE [LARGE SCALE GENOMIC DNA]</scope>
    <source>
        <strain evidence="2 3">JCM 17322</strain>
    </source>
</reference>
<sequence>MRSAPERTQAITNAVHRYLGLLANGSVDDLVEMYAADATVEDPVGGEVHIGRQAIRSFYSALDGAERDCELVSLRVAGNEAAFQFRLTVATGGSVVRIEPIDVMAFADDGKVTAMKAYWSAADVTQLGSGDEAVRSGPGQSG</sequence>
<dbReference type="InterPro" id="IPR037401">
    <property type="entry name" value="SnoaL-like"/>
</dbReference>
<dbReference type="Pfam" id="PF12680">
    <property type="entry name" value="SnoaL_2"/>
    <property type="match status" value="1"/>
</dbReference>
<comment type="caution">
    <text evidence="2">The sequence shown here is derived from an EMBL/GenBank/DDBJ whole genome shotgun (WGS) entry which is preliminary data.</text>
</comment>
<dbReference type="SUPFAM" id="SSF54427">
    <property type="entry name" value="NTF2-like"/>
    <property type="match status" value="1"/>
</dbReference>
<keyword evidence="2" id="KW-0413">Isomerase</keyword>
<dbReference type="InterPro" id="IPR032710">
    <property type="entry name" value="NTF2-like_dom_sf"/>
</dbReference>
<feature type="domain" description="SnoaL-like" evidence="1">
    <location>
        <begin position="15"/>
        <end position="114"/>
    </location>
</feature>